<dbReference type="Proteomes" id="UP000643610">
    <property type="component" value="Unassembled WGS sequence"/>
</dbReference>
<evidence type="ECO:0000256" key="1">
    <source>
        <dbReference type="SAM" id="Phobius"/>
    </source>
</evidence>
<proteinExistence type="predicted"/>
<evidence type="ECO:0000313" key="3">
    <source>
        <dbReference type="Proteomes" id="UP000643610"/>
    </source>
</evidence>
<feature type="transmembrane region" description="Helical" evidence="1">
    <location>
        <begin position="38"/>
        <end position="58"/>
    </location>
</feature>
<protein>
    <submittedName>
        <fullName evidence="2">Uncharacterized protein</fullName>
    </submittedName>
</protein>
<keyword evidence="1" id="KW-0472">Membrane</keyword>
<reference evidence="2 3" key="1">
    <citation type="submission" date="2020-08" db="EMBL/GenBank/DDBJ databases">
        <title>Novel species isolated from subtropical streams in China.</title>
        <authorList>
            <person name="Lu H."/>
        </authorList>
    </citation>
    <scope>NUCLEOTIDE SEQUENCE [LARGE SCALE GENOMIC DNA]</scope>
    <source>
        <strain evidence="2 3">KCTC 52442</strain>
    </source>
</reference>
<gene>
    <name evidence="2" type="ORF">H8K33_17440</name>
</gene>
<keyword evidence="1" id="KW-0812">Transmembrane</keyword>
<name>A0ABR6XV99_9BURK</name>
<evidence type="ECO:0000313" key="2">
    <source>
        <dbReference type="EMBL" id="MBC3833298.1"/>
    </source>
</evidence>
<accession>A0ABR6XV99</accession>
<sequence length="236" mass="25754">MTLTPNRTFEGEAVILFRLRIGCFARLTSTLRCVSMKIFPLLAFFIVTSIVPATTYAANACSAVSSVLPSVSSADLDGCVCDSNLRNLHSSLVPPFRIVAACNLKWSSGKPINLATQQIHLHQFTNGDYPLGTIFVSGAATFNGVLTNNEMGAVSVRLNKSLMRNWSVPLFYQLNVDELPKNVLIPKHLGNVSCLEGRASLTVKGLRIVMGENDEAGVWPLEHIFRKASLEKICTI</sequence>
<keyword evidence="3" id="KW-1185">Reference proteome</keyword>
<comment type="caution">
    <text evidence="2">The sequence shown here is derived from an EMBL/GenBank/DDBJ whole genome shotgun (WGS) entry which is preliminary data.</text>
</comment>
<organism evidence="2 3">
    <name type="scientific">Undibacterium amnicola</name>
    <dbReference type="NCBI Taxonomy" id="1834038"/>
    <lineage>
        <taxon>Bacteria</taxon>
        <taxon>Pseudomonadati</taxon>
        <taxon>Pseudomonadota</taxon>
        <taxon>Betaproteobacteria</taxon>
        <taxon>Burkholderiales</taxon>
        <taxon>Oxalobacteraceae</taxon>
        <taxon>Undibacterium</taxon>
    </lineage>
</organism>
<dbReference type="EMBL" id="JACOFU010000009">
    <property type="protein sequence ID" value="MBC3833298.1"/>
    <property type="molecule type" value="Genomic_DNA"/>
</dbReference>
<keyword evidence="1" id="KW-1133">Transmembrane helix</keyword>